<protein>
    <submittedName>
        <fullName evidence="2">Substrate-specific component of ECF transporter</fullName>
    </submittedName>
</protein>
<dbReference type="EMBL" id="UHDZ01000001">
    <property type="protein sequence ID" value="SUM67034.1"/>
    <property type="molecule type" value="Genomic_DNA"/>
</dbReference>
<evidence type="ECO:0000313" key="2">
    <source>
        <dbReference type="EMBL" id="SUM67034.1"/>
    </source>
</evidence>
<dbReference type="AlphaFoldDB" id="A0A380GYS1"/>
<name>A0A380GYS1_9STAP</name>
<feature type="transmembrane region" description="Helical" evidence="1">
    <location>
        <begin position="32"/>
        <end position="53"/>
    </location>
</feature>
<dbReference type="InterPro" id="IPR011733">
    <property type="entry name" value="CHP02185_IM"/>
</dbReference>
<gene>
    <name evidence="2" type="ORF">NCTC11807_00101</name>
</gene>
<dbReference type="Pfam" id="PF09605">
    <property type="entry name" value="Trep_Strep"/>
    <property type="match status" value="1"/>
</dbReference>
<keyword evidence="3" id="KW-1185">Reference proteome</keyword>
<proteinExistence type="predicted"/>
<keyword evidence="1" id="KW-1133">Transmembrane helix</keyword>
<keyword evidence="1" id="KW-0472">Membrane</keyword>
<keyword evidence="1" id="KW-0812">Transmembrane</keyword>
<evidence type="ECO:0000256" key="1">
    <source>
        <dbReference type="SAM" id="Phobius"/>
    </source>
</evidence>
<dbReference type="GeneID" id="93796175"/>
<dbReference type="RefSeq" id="WP_232619730.1">
    <property type="nucleotide sequence ID" value="NZ_CP066042.1"/>
</dbReference>
<dbReference type="Proteomes" id="UP000255425">
    <property type="component" value="Unassembled WGS sequence"/>
</dbReference>
<organism evidence="2 3">
    <name type="scientific">Staphylococcus saccharolyticus</name>
    <dbReference type="NCBI Taxonomy" id="33028"/>
    <lineage>
        <taxon>Bacteria</taxon>
        <taxon>Bacillati</taxon>
        <taxon>Bacillota</taxon>
        <taxon>Bacilli</taxon>
        <taxon>Bacillales</taxon>
        <taxon>Staphylococcaceae</taxon>
        <taxon>Staphylococcus</taxon>
    </lineage>
</organism>
<accession>A0A380GYS1</accession>
<reference evidence="2 3" key="1">
    <citation type="submission" date="2018-06" db="EMBL/GenBank/DDBJ databases">
        <authorList>
            <consortium name="Pathogen Informatics"/>
            <person name="Doyle S."/>
        </authorList>
    </citation>
    <scope>NUCLEOTIDE SEQUENCE [LARGE SCALE GENOMIC DNA]</scope>
    <source>
        <strain evidence="2 3">NCTC11807</strain>
    </source>
</reference>
<evidence type="ECO:0000313" key="3">
    <source>
        <dbReference type="Proteomes" id="UP000255425"/>
    </source>
</evidence>
<sequence length="67" mass="7815">MRMYIARDQCFKEIRKSYGQDYVNVLRSITPLWMLPVMFILTIIGGLIGAYLGKKMFNKHFKKAGLV</sequence>